<evidence type="ECO:0000256" key="1">
    <source>
        <dbReference type="SAM" id="MobiDB-lite"/>
    </source>
</evidence>
<keyword evidence="3" id="KW-1185">Reference proteome</keyword>
<evidence type="ECO:0000313" key="3">
    <source>
        <dbReference type="Proteomes" id="UP000478052"/>
    </source>
</evidence>
<feature type="compositionally biased region" description="Polar residues" evidence="1">
    <location>
        <begin position="30"/>
        <end position="55"/>
    </location>
</feature>
<dbReference type="AlphaFoldDB" id="A0A6G0WRS3"/>
<proteinExistence type="predicted"/>
<name>A0A6G0WRS3_APHCR</name>
<comment type="caution">
    <text evidence="2">The sequence shown here is derived from an EMBL/GenBank/DDBJ whole genome shotgun (WGS) entry which is preliminary data.</text>
</comment>
<organism evidence="2 3">
    <name type="scientific">Aphis craccivora</name>
    <name type="common">Cowpea aphid</name>
    <dbReference type="NCBI Taxonomy" id="307492"/>
    <lineage>
        <taxon>Eukaryota</taxon>
        <taxon>Metazoa</taxon>
        <taxon>Ecdysozoa</taxon>
        <taxon>Arthropoda</taxon>
        <taxon>Hexapoda</taxon>
        <taxon>Insecta</taxon>
        <taxon>Pterygota</taxon>
        <taxon>Neoptera</taxon>
        <taxon>Paraneoptera</taxon>
        <taxon>Hemiptera</taxon>
        <taxon>Sternorrhyncha</taxon>
        <taxon>Aphidomorpha</taxon>
        <taxon>Aphidoidea</taxon>
        <taxon>Aphididae</taxon>
        <taxon>Aphidini</taxon>
        <taxon>Aphis</taxon>
        <taxon>Aphis</taxon>
    </lineage>
</organism>
<reference evidence="2 3" key="1">
    <citation type="submission" date="2019-08" db="EMBL/GenBank/DDBJ databases">
        <title>Whole genome of Aphis craccivora.</title>
        <authorList>
            <person name="Voronova N.V."/>
            <person name="Shulinski R.S."/>
            <person name="Bandarenka Y.V."/>
            <person name="Zhorov D.G."/>
            <person name="Warner D."/>
        </authorList>
    </citation>
    <scope>NUCLEOTIDE SEQUENCE [LARGE SCALE GENOMIC DNA]</scope>
    <source>
        <strain evidence="2">180601</strain>
        <tissue evidence="2">Whole Body</tissue>
    </source>
</reference>
<accession>A0A6G0WRS3</accession>
<protein>
    <submittedName>
        <fullName evidence="2">Uncharacterized protein</fullName>
    </submittedName>
</protein>
<evidence type="ECO:0000313" key="2">
    <source>
        <dbReference type="EMBL" id="KAF0730137.1"/>
    </source>
</evidence>
<gene>
    <name evidence="2" type="ORF">FWK35_00028915</name>
</gene>
<feature type="region of interest" description="Disordered" evidence="1">
    <location>
        <begin position="30"/>
        <end position="70"/>
    </location>
</feature>
<dbReference type="EMBL" id="VUJU01008482">
    <property type="protein sequence ID" value="KAF0730137.1"/>
    <property type="molecule type" value="Genomic_DNA"/>
</dbReference>
<sequence>MNRPLWHCPFFTSLFRTESYSSTRTRINQSYSSPSVVVSRGTKPTSLAKSANPPSSRAGGRRTHSGDIPPDTVRALSHIPCSASPSSCPVSSAEGVERWWFQRTQHKRKAVRLTLFHTDTNRPVDEHPPLLRSAPSPTHPLLALERRSWALLQLDR</sequence>
<dbReference type="Proteomes" id="UP000478052">
    <property type="component" value="Unassembled WGS sequence"/>
</dbReference>